<sequence length="86" mass="9608">MFSQLSTRVSGRTNILSRRALHMTSIARSEGATASSKGFSEREAAAENRWARAHDAEKIKILREHLAAQEQSTADIKKKLAELEKK</sequence>
<comment type="similarity">
    <text evidence="2 4">Belongs to the ATPase inhibitor family.</text>
</comment>
<evidence type="ECO:0000256" key="2">
    <source>
        <dbReference type="ARBA" id="ARBA00010901"/>
    </source>
</evidence>
<dbReference type="EMBL" id="LUGH01000078">
    <property type="protein sequence ID" value="OBZ89798.1"/>
    <property type="molecule type" value="Genomic_DNA"/>
</dbReference>
<dbReference type="Pfam" id="PF04568">
    <property type="entry name" value="IATP"/>
    <property type="match status" value="1"/>
</dbReference>
<dbReference type="InParanoid" id="A0A1C7NLB9"/>
<keyword evidence="3" id="KW-0496">Mitochondrion</keyword>
<evidence type="ECO:0000256" key="3">
    <source>
        <dbReference type="ARBA" id="ARBA00023128"/>
    </source>
</evidence>
<protein>
    <recommendedName>
        <fullName evidence="4">ATPase inhibitor, mitochondrial</fullName>
    </recommendedName>
</protein>
<evidence type="ECO:0000313" key="6">
    <source>
        <dbReference type="Proteomes" id="UP000093000"/>
    </source>
</evidence>
<dbReference type="AlphaFoldDB" id="A0A1C7NLB9"/>
<comment type="function">
    <text evidence="4">Inhibits the enzyme activity of ATPase.</text>
</comment>
<accession>A0A1C7NLB9</accession>
<dbReference type="InterPro" id="IPR007648">
    <property type="entry name" value="ATPase_inhibitor_mt"/>
</dbReference>
<dbReference type="GO" id="GO:0042030">
    <property type="term" value="F:ATPase inhibitor activity"/>
    <property type="evidence" value="ECO:0007669"/>
    <property type="project" value="InterPro"/>
</dbReference>
<dbReference type="OrthoDB" id="5532350at2759"/>
<organism evidence="5 6">
    <name type="scientific">Choanephora cucurbitarum</name>
    <dbReference type="NCBI Taxonomy" id="101091"/>
    <lineage>
        <taxon>Eukaryota</taxon>
        <taxon>Fungi</taxon>
        <taxon>Fungi incertae sedis</taxon>
        <taxon>Mucoromycota</taxon>
        <taxon>Mucoromycotina</taxon>
        <taxon>Mucoromycetes</taxon>
        <taxon>Mucorales</taxon>
        <taxon>Mucorineae</taxon>
        <taxon>Choanephoraceae</taxon>
        <taxon>Choanephoroideae</taxon>
        <taxon>Choanephora</taxon>
    </lineage>
</organism>
<name>A0A1C7NLB9_9FUNG</name>
<reference evidence="5 6" key="1">
    <citation type="submission" date="2016-03" db="EMBL/GenBank/DDBJ databases">
        <title>Choanephora cucurbitarum.</title>
        <authorList>
            <person name="Min B."/>
            <person name="Park H."/>
            <person name="Park J.-H."/>
            <person name="Shin H.-D."/>
            <person name="Choi I.-G."/>
        </authorList>
    </citation>
    <scope>NUCLEOTIDE SEQUENCE [LARGE SCALE GENOMIC DNA]</scope>
    <source>
        <strain evidence="5 6">KUS-F28377</strain>
    </source>
</reference>
<evidence type="ECO:0000313" key="5">
    <source>
        <dbReference type="EMBL" id="OBZ89798.1"/>
    </source>
</evidence>
<evidence type="ECO:0000256" key="1">
    <source>
        <dbReference type="ARBA" id="ARBA00004173"/>
    </source>
</evidence>
<keyword evidence="6" id="KW-1185">Reference proteome</keyword>
<comment type="subcellular location">
    <subcellularLocation>
        <location evidence="1">Mitochondrion</location>
    </subcellularLocation>
</comment>
<evidence type="ECO:0000256" key="4">
    <source>
        <dbReference type="RuleBase" id="RU368087"/>
    </source>
</evidence>
<dbReference type="STRING" id="101091.A0A1C7NLB9"/>
<gene>
    <name evidence="5" type="ORF">A0J61_02151</name>
</gene>
<dbReference type="Gene3D" id="1.20.5.500">
    <property type="entry name" value="Single helix bin"/>
    <property type="match status" value="1"/>
</dbReference>
<dbReference type="Proteomes" id="UP000093000">
    <property type="component" value="Unassembled WGS sequence"/>
</dbReference>
<dbReference type="GO" id="GO:0005739">
    <property type="term" value="C:mitochondrion"/>
    <property type="evidence" value="ECO:0007669"/>
    <property type="project" value="UniProtKB-SubCell"/>
</dbReference>
<comment type="caution">
    <text evidence="5">The sequence shown here is derived from an EMBL/GenBank/DDBJ whole genome shotgun (WGS) entry which is preliminary data.</text>
</comment>
<proteinExistence type="inferred from homology"/>